<evidence type="ECO:0000256" key="5">
    <source>
        <dbReference type="ARBA" id="ARBA00022722"/>
    </source>
</evidence>
<dbReference type="Pfam" id="PF00035">
    <property type="entry name" value="dsrm"/>
    <property type="match status" value="1"/>
</dbReference>
<keyword evidence="7 9" id="KW-0378">Hydrolase</keyword>
<comment type="similarity">
    <text evidence="2">Belongs to the ribonuclease III family.</text>
</comment>
<keyword evidence="9" id="KW-0479">Metal-binding</keyword>
<dbReference type="GO" id="GO:0010468">
    <property type="term" value="P:regulation of gene expression"/>
    <property type="evidence" value="ECO:0007669"/>
    <property type="project" value="TreeGrafter"/>
</dbReference>
<dbReference type="Gene3D" id="1.10.1520.10">
    <property type="entry name" value="Ribonuclease III domain"/>
    <property type="match status" value="1"/>
</dbReference>
<dbReference type="GO" id="GO:0006397">
    <property type="term" value="P:mRNA processing"/>
    <property type="evidence" value="ECO:0007669"/>
    <property type="project" value="UniProtKB-UniRule"/>
</dbReference>
<dbReference type="GO" id="GO:0008033">
    <property type="term" value="P:tRNA processing"/>
    <property type="evidence" value="ECO:0007669"/>
    <property type="project" value="UniProtKB-KW"/>
</dbReference>
<dbReference type="CDD" id="cd00593">
    <property type="entry name" value="RIBOc"/>
    <property type="match status" value="1"/>
</dbReference>
<evidence type="ECO:0000256" key="7">
    <source>
        <dbReference type="ARBA" id="ARBA00022801"/>
    </source>
</evidence>
<proteinExistence type="inferred from homology"/>
<evidence type="ECO:0000256" key="8">
    <source>
        <dbReference type="ARBA" id="ARBA00022884"/>
    </source>
</evidence>
<dbReference type="Gene3D" id="3.30.160.20">
    <property type="match status" value="1"/>
</dbReference>
<dbReference type="InterPro" id="IPR011907">
    <property type="entry name" value="RNase_III"/>
</dbReference>
<dbReference type="PROSITE" id="PS50142">
    <property type="entry name" value="RNASE_3_2"/>
    <property type="match status" value="1"/>
</dbReference>
<evidence type="ECO:0000256" key="2">
    <source>
        <dbReference type="ARBA" id="ARBA00010183"/>
    </source>
</evidence>
<reference evidence="13" key="1">
    <citation type="submission" date="2016-10" db="EMBL/GenBank/DDBJ databases">
        <authorList>
            <person name="Varghese N."/>
            <person name="Submissions S."/>
        </authorList>
    </citation>
    <scope>NUCLEOTIDE SEQUENCE [LARGE SCALE GENOMIC DNA]</scope>
    <source>
        <strain evidence="13">KPR-1</strain>
    </source>
</reference>
<dbReference type="PANTHER" id="PTHR11207:SF0">
    <property type="entry name" value="RIBONUCLEASE 3"/>
    <property type="match status" value="1"/>
</dbReference>
<dbReference type="GO" id="GO:0006364">
    <property type="term" value="P:rRNA processing"/>
    <property type="evidence" value="ECO:0007669"/>
    <property type="project" value="UniProtKB-UniRule"/>
</dbReference>
<keyword evidence="13" id="KW-1185">Reference proteome</keyword>
<dbReference type="Proteomes" id="UP000199288">
    <property type="component" value="Unassembled WGS sequence"/>
</dbReference>
<dbReference type="GO" id="GO:0003725">
    <property type="term" value="F:double-stranded RNA binding"/>
    <property type="evidence" value="ECO:0007669"/>
    <property type="project" value="TreeGrafter"/>
</dbReference>
<feature type="binding site" evidence="9">
    <location>
        <position position="43"/>
    </location>
    <ligand>
        <name>Mg(2+)</name>
        <dbReference type="ChEBI" id="CHEBI:18420"/>
    </ligand>
</feature>
<comment type="cofactor">
    <cofactor evidence="9">
        <name>Mg(2+)</name>
        <dbReference type="ChEBI" id="CHEBI:18420"/>
    </cofactor>
</comment>
<evidence type="ECO:0000313" key="13">
    <source>
        <dbReference type="Proteomes" id="UP000199288"/>
    </source>
</evidence>
<dbReference type="PROSITE" id="PS50137">
    <property type="entry name" value="DS_RBD"/>
    <property type="match status" value="1"/>
</dbReference>
<sequence length="225" mass="24404">MTASAPLLQSLGAAVDEDLLVQALTHRSFAHEAGGLPDNERLEFLGDAVLDIIVTDYLFHKFPRHSESELSKLRAGVISQESLAHIARDIDLGSYVLLGKGEVKTGGSNRDSILCDAMEALIGAAYLTGGLETTRMMVLRLIQGQLQRVLSGRQGVDWRTQLALRAAELDLGEPHYEIETSGPDHDRRFTAIVTVGEVTTQAQAPSKRVALRDACEKAMVLLSDA</sequence>
<evidence type="ECO:0000256" key="3">
    <source>
        <dbReference type="ARBA" id="ARBA00022552"/>
    </source>
</evidence>
<evidence type="ECO:0000259" key="10">
    <source>
        <dbReference type="PROSITE" id="PS50137"/>
    </source>
</evidence>
<comment type="function">
    <text evidence="9">Digests double-stranded RNA. Involved in the processing of primary rRNA transcript to yield the immediate precursors to the large and small rRNAs (23S and 16S). Processes some mRNAs, and tRNAs when they are encoded in the rRNA operon. Processes pre-crRNA and tracrRNA of type II CRISPR loci if present in the organism.</text>
</comment>
<dbReference type="FunFam" id="1.10.1520.10:FF:000001">
    <property type="entry name" value="Ribonuclease 3"/>
    <property type="match status" value="1"/>
</dbReference>
<evidence type="ECO:0000256" key="1">
    <source>
        <dbReference type="ARBA" id="ARBA00000109"/>
    </source>
</evidence>
<accession>A0A1H4C1W8</accession>
<keyword evidence="9" id="KW-0819">tRNA processing</keyword>
<dbReference type="EC" id="3.1.26.3" evidence="9"/>
<feature type="binding site" evidence="9">
    <location>
        <position position="119"/>
    </location>
    <ligand>
        <name>Mg(2+)</name>
        <dbReference type="ChEBI" id="CHEBI:18420"/>
    </ligand>
</feature>
<dbReference type="CDD" id="cd00048">
    <property type="entry name" value="DSRM_SF"/>
    <property type="match status" value="1"/>
</dbReference>
<dbReference type="NCBIfam" id="TIGR02191">
    <property type="entry name" value="RNaseIII"/>
    <property type="match status" value="1"/>
</dbReference>
<dbReference type="PANTHER" id="PTHR11207">
    <property type="entry name" value="RIBONUCLEASE III"/>
    <property type="match status" value="1"/>
</dbReference>
<keyword evidence="9" id="KW-0699">rRNA-binding</keyword>
<feature type="active site" evidence="9">
    <location>
        <position position="47"/>
    </location>
</feature>
<dbReference type="SUPFAM" id="SSF69065">
    <property type="entry name" value="RNase III domain-like"/>
    <property type="match status" value="1"/>
</dbReference>
<dbReference type="GO" id="GO:0019843">
    <property type="term" value="F:rRNA binding"/>
    <property type="evidence" value="ECO:0007669"/>
    <property type="project" value="UniProtKB-KW"/>
</dbReference>
<dbReference type="HAMAP" id="MF_00104">
    <property type="entry name" value="RNase_III"/>
    <property type="match status" value="1"/>
</dbReference>
<feature type="active site" evidence="9">
    <location>
        <position position="119"/>
    </location>
</feature>
<dbReference type="PROSITE" id="PS00517">
    <property type="entry name" value="RNASE_3_1"/>
    <property type="match status" value="1"/>
</dbReference>
<evidence type="ECO:0000256" key="4">
    <source>
        <dbReference type="ARBA" id="ARBA00022664"/>
    </source>
</evidence>
<protein>
    <recommendedName>
        <fullName evidence="9">Ribonuclease 3</fullName>
        <ecNumber evidence="9">3.1.26.3</ecNumber>
    </recommendedName>
    <alternativeName>
        <fullName evidence="9">Ribonuclease III</fullName>
        <shortName evidence="9">RNase III</shortName>
    </alternativeName>
</protein>
<comment type="subcellular location">
    <subcellularLocation>
        <location evidence="9">Cytoplasm</location>
    </subcellularLocation>
</comment>
<organism evidence="12 13">
    <name type="scientific">Bowdeniella nasicola</name>
    <dbReference type="NCBI Taxonomy" id="208480"/>
    <lineage>
        <taxon>Bacteria</taxon>
        <taxon>Bacillati</taxon>
        <taxon>Actinomycetota</taxon>
        <taxon>Actinomycetes</taxon>
        <taxon>Actinomycetales</taxon>
        <taxon>Actinomycetaceae</taxon>
        <taxon>Bowdeniella</taxon>
    </lineage>
</organism>
<evidence type="ECO:0000256" key="6">
    <source>
        <dbReference type="ARBA" id="ARBA00022759"/>
    </source>
</evidence>
<keyword evidence="6 9" id="KW-0255">Endonuclease</keyword>
<comment type="catalytic activity">
    <reaction evidence="1 9">
        <text>Endonucleolytic cleavage to 5'-phosphomonoester.</text>
        <dbReference type="EC" id="3.1.26.3"/>
    </reaction>
</comment>
<comment type="subunit">
    <text evidence="9">Homodimer.</text>
</comment>
<dbReference type="GO" id="GO:0046872">
    <property type="term" value="F:metal ion binding"/>
    <property type="evidence" value="ECO:0007669"/>
    <property type="project" value="UniProtKB-KW"/>
</dbReference>
<keyword evidence="9" id="KW-0963">Cytoplasm</keyword>
<keyword evidence="9" id="KW-0460">Magnesium</keyword>
<evidence type="ECO:0000313" key="12">
    <source>
        <dbReference type="EMBL" id="SEA54349.1"/>
    </source>
</evidence>
<name>A0A1H4C1W8_9ACTO</name>
<dbReference type="GO" id="GO:0004525">
    <property type="term" value="F:ribonuclease III activity"/>
    <property type="evidence" value="ECO:0007669"/>
    <property type="project" value="UniProtKB-UniRule"/>
</dbReference>
<keyword evidence="5 9" id="KW-0540">Nuclease</keyword>
<dbReference type="SUPFAM" id="SSF54768">
    <property type="entry name" value="dsRNA-binding domain-like"/>
    <property type="match status" value="1"/>
</dbReference>
<dbReference type="SMART" id="SM00535">
    <property type="entry name" value="RIBOc"/>
    <property type="match status" value="1"/>
</dbReference>
<dbReference type="SMART" id="SM00358">
    <property type="entry name" value="DSRM"/>
    <property type="match status" value="1"/>
</dbReference>
<gene>
    <name evidence="9" type="primary">rnc</name>
    <name evidence="12" type="ORF">SAMN02910418_01838</name>
</gene>
<feature type="binding site" evidence="9">
    <location>
        <position position="116"/>
    </location>
    <ligand>
        <name>Mg(2+)</name>
        <dbReference type="ChEBI" id="CHEBI:18420"/>
    </ligand>
</feature>
<keyword evidence="4 9" id="KW-0507">mRNA processing</keyword>
<dbReference type="OrthoDB" id="9805026at2"/>
<feature type="domain" description="RNase III" evidence="11">
    <location>
        <begin position="1"/>
        <end position="130"/>
    </location>
</feature>
<dbReference type="EMBL" id="FNQV01000011">
    <property type="protein sequence ID" value="SEA54349.1"/>
    <property type="molecule type" value="Genomic_DNA"/>
</dbReference>
<evidence type="ECO:0000259" key="11">
    <source>
        <dbReference type="PROSITE" id="PS50142"/>
    </source>
</evidence>
<dbReference type="InterPro" id="IPR036389">
    <property type="entry name" value="RNase_III_sf"/>
</dbReference>
<keyword evidence="8 9" id="KW-0694">RNA-binding</keyword>
<dbReference type="Pfam" id="PF14622">
    <property type="entry name" value="Ribonucleas_3_3"/>
    <property type="match status" value="1"/>
</dbReference>
<dbReference type="RefSeq" id="WP_092565182.1">
    <property type="nucleotide sequence ID" value="NZ_FNQV01000011.1"/>
</dbReference>
<dbReference type="AlphaFoldDB" id="A0A1H4C1W8"/>
<evidence type="ECO:0000256" key="9">
    <source>
        <dbReference type="HAMAP-Rule" id="MF_00104"/>
    </source>
</evidence>
<feature type="domain" description="DRBM" evidence="10">
    <location>
        <begin position="174"/>
        <end position="224"/>
    </location>
</feature>
<dbReference type="InterPro" id="IPR000999">
    <property type="entry name" value="RNase_III_dom"/>
</dbReference>
<dbReference type="InterPro" id="IPR014720">
    <property type="entry name" value="dsRBD_dom"/>
</dbReference>
<keyword evidence="3 9" id="KW-0698">rRNA processing</keyword>
<dbReference type="GO" id="GO:0005737">
    <property type="term" value="C:cytoplasm"/>
    <property type="evidence" value="ECO:0007669"/>
    <property type="project" value="UniProtKB-SubCell"/>
</dbReference>